<protein>
    <recommendedName>
        <fullName evidence="2">Phosphocarrier protein HPr</fullName>
    </recommendedName>
</protein>
<evidence type="ECO:0000259" key="4">
    <source>
        <dbReference type="PROSITE" id="PS51350"/>
    </source>
</evidence>
<dbReference type="GO" id="GO:0016740">
    <property type="term" value="F:transferase activity"/>
    <property type="evidence" value="ECO:0007669"/>
    <property type="project" value="UniProtKB-KW"/>
</dbReference>
<dbReference type="InterPro" id="IPR035895">
    <property type="entry name" value="HPr-like_sf"/>
</dbReference>
<name>A0A518AHP3_9BACT</name>
<dbReference type="EMBL" id="CP036278">
    <property type="protein sequence ID" value="QDU54242.1"/>
    <property type="molecule type" value="Genomic_DNA"/>
</dbReference>
<evidence type="ECO:0000313" key="5">
    <source>
        <dbReference type="EMBL" id="QDU54242.1"/>
    </source>
</evidence>
<dbReference type="PANTHER" id="PTHR33705:SF1">
    <property type="entry name" value="PHOSPHOCARRIER PROTEIN HPR"/>
    <property type="match status" value="1"/>
</dbReference>
<accession>A0A518AHP3</accession>
<evidence type="ECO:0000256" key="2">
    <source>
        <dbReference type="ARBA" id="ARBA00020422"/>
    </source>
</evidence>
<keyword evidence="6" id="KW-1185">Reference proteome</keyword>
<dbReference type="OrthoDB" id="9809047at2"/>
<dbReference type="InterPro" id="IPR050399">
    <property type="entry name" value="HPr"/>
</dbReference>
<feature type="domain" description="HPr" evidence="4">
    <location>
        <begin position="5"/>
        <end position="92"/>
    </location>
</feature>
<keyword evidence="3" id="KW-0762">Sugar transport</keyword>
<dbReference type="Pfam" id="PF00381">
    <property type="entry name" value="PTS-HPr"/>
    <property type="match status" value="1"/>
</dbReference>
<evidence type="ECO:0000256" key="1">
    <source>
        <dbReference type="ARBA" id="ARBA00003681"/>
    </source>
</evidence>
<dbReference type="SUPFAM" id="SSF55594">
    <property type="entry name" value="HPr-like"/>
    <property type="match status" value="1"/>
</dbReference>
<dbReference type="Proteomes" id="UP000315750">
    <property type="component" value="Chromosome"/>
</dbReference>
<evidence type="ECO:0000313" key="6">
    <source>
        <dbReference type="Proteomes" id="UP000315750"/>
    </source>
</evidence>
<dbReference type="PANTHER" id="PTHR33705">
    <property type="entry name" value="PHOSPHOCARRIER PROTEIN HPR"/>
    <property type="match status" value="1"/>
</dbReference>
<dbReference type="NCBIfam" id="TIGR01003">
    <property type="entry name" value="PTS_HPr_family"/>
    <property type="match status" value="1"/>
</dbReference>
<comment type="function">
    <text evidence="1">General (non sugar-specific) component of the phosphoenolpyruvate-dependent sugar phosphotransferase system (sugar PTS). This major carbohydrate active-transport system catalyzes the phosphorylation of incoming sugar substrates concomitantly with their translocation across the cell membrane. The phosphoryl group from phosphoenolpyruvate (PEP) is transferred to the phosphoryl carrier protein HPr by enzyme I. Phospho-HPr then transfers it to the PTS EIIA domain.</text>
</comment>
<dbReference type="KEGG" id="amuc:Pan181_04220"/>
<dbReference type="PROSITE" id="PS51350">
    <property type="entry name" value="PTS_HPR_DOM"/>
    <property type="match status" value="1"/>
</dbReference>
<dbReference type="Gene3D" id="3.30.1340.10">
    <property type="entry name" value="HPr-like"/>
    <property type="match status" value="1"/>
</dbReference>
<reference evidence="5 6" key="1">
    <citation type="submission" date="2019-02" db="EMBL/GenBank/DDBJ databases">
        <title>Deep-cultivation of Planctomycetes and their phenomic and genomic characterization uncovers novel biology.</title>
        <authorList>
            <person name="Wiegand S."/>
            <person name="Jogler M."/>
            <person name="Boedeker C."/>
            <person name="Pinto D."/>
            <person name="Vollmers J."/>
            <person name="Rivas-Marin E."/>
            <person name="Kohn T."/>
            <person name="Peeters S.H."/>
            <person name="Heuer A."/>
            <person name="Rast P."/>
            <person name="Oberbeckmann S."/>
            <person name="Bunk B."/>
            <person name="Jeske O."/>
            <person name="Meyerdierks A."/>
            <person name="Storesund J.E."/>
            <person name="Kallscheuer N."/>
            <person name="Luecker S."/>
            <person name="Lage O.M."/>
            <person name="Pohl T."/>
            <person name="Merkel B.J."/>
            <person name="Hornburger P."/>
            <person name="Mueller R.-W."/>
            <person name="Bruemmer F."/>
            <person name="Labrenz M."/>
            <person name="Spormann A.M."/>
            <person name="Op den Camp H."/>
            <person name="Overmann J."/>
            <person name="Amann R."/>
            <person name="Jetten M.S.M."/>
            <person name="Mascher T."/>
            <person name="Medema M.H."/>
            <person name="Devos D.P."/>
            <person name="Kaster A.-K."/>
            <person name="Ovreas L."/>
            <person name="Rohde M."/>
            <person name="Galperin M.Y."/>
            <person name="Jogler C."/>
        </authorList>
    </citation>
    <scope>NUCLEOTIDE SEQUENCE [LARGE SCALE GENOMIC DNA]</scope>
    <source>
        <strain evidence="5 6">Pan181</strain>
    </source>
</reference>
<evidence type="ECO:0000256" key="3">
    <source>
        <dbReference type="ARBA" id="ARBA00022597"/>
    </source>
</evidence>
<dbReference type="AlphaFoldDB" id="A0A518AHP3"/>
<gene>
    <name evidence="5" type="primary">ptsH</name>
    <name evidence="5" type="ORF">Pan181_04220</name>
</gene>
<dbReference type="RefSeq" id="WP_145245249.1">
    <property type="nucleotide sequence ID" value="NZ_CP036278.1"/>
</dbReference>
<organism evidence="5 6">
    <name type="scientific">Aeoliella mucimassa</name>
    <dbReference type="NCBI Taxonomy" id="2527972"/>
    <lineage>
        <taxon>Bacteria</taxon>
        <taxon>Pseudomonadati</taxon>
        <taxon>Planctomycetota</taxon>
        <taxon>Planctomycetia</taxon>
        <taxon>Pirellulales</taxon>
        <taxon>Lacipirellulaceae</taxon>
        <taxon>Aeoliella</taxon>
    </lineage>
</organism>
<dbReference type="InterPro" id="IPR000032">
    <property type="entry name" value="HPr-like"/>
</dbReference>
<dbReference type="PRINTS" id="PR00107">
    <property type="entry name" value="PHOSPHOCPHPR"/>
</dbReference>
<keyword evidence="5" id="KW-0808">Transferase</keyword>
<dbReference type="CDD" id="cd00367">
    <property type="entry name" value="PTS-HPr_like"/>
    <property type="match status" value="1"/>
</dbReference>
<keyword evidence="3" id="KW-0813">Transport</keyword>
<proteinExistence type="predicted"/>
<sequence>MAETVITETTVVTCENGLHIRPAEQLVRLANQFTSQIGIIYESQRVDAKSILELLTLGAQQGASVVIEARGNDAEAAVESIVHLFASDFANGDSPKQQ</sequence>